<dbReference type="OrthoDB" id="10018191at2759"/>
<dbReference type="GO" id="GO:0008270">
    <property type="term" value="F:zinc ion binding"/>
    <property type="evidence" value="ECO:0007669"/>
    <property type="project" value="UniProtKB-KW"/>
</dbReference>
<dbReference type="Gene3D" id="3.30.160.60">
    <property type="entry name" value="Classic Zinc Finger"/>
    <property type="match status" value="2"/>
</dbReference>
<dbReference type="PROSITE" id="PS50157">
    <property type="entry name" value="ZINC_FINGER_C2H2_2"/>
    <property type="match status" value="1"/>
</dbReference>
<accession>A0A2V1E627</accession>
<evidence type="ECO:0000256" key="2">
    <source>
        <dbReference type="ARBA" id="ARBA00022771"/>
    </source>
</evidence>
<keyword evidence="2 4" id="KW-0863">Zinc-finger</keyword>
<evidence type="ECO:0000256" key="1">
    <source>
        <dbReference type="ARBA" id="ARBA00022723"/>
    </source>
</evidence>
<dbReference type="GO" id="GO:0000981">
    <property type="term" value="F:DNA-binding transcription factor activity, RNA polymerase II-specific"/>
    <property type="evidence" value="ECO:0007669"/>
    <property type="project" value="TreeGrafter"/>
</dbReference>
<protein>
    <recommendedName>
        <fullName evidence="5">C2H2-type domain-containing protein</fullName>
    </recommendedName>
</protein>
<feature type="non-terminal residue" evidence="6">
    <location>
        <position position="1"/>
    </location>
</feature>
<dbReference type="AlphaFoldDB" id="A0A2V1E627"/>
<dbReference type="PANTHER" id="PTHR23235">
    <property type="entry name" value="KRUEPPEL-LIKE TRANSCRIPTION FACTOR"/>
    <property type="match status" value="1"/>
</dbReference>
<keyword evidence="7" id="KW-1185">Reference proteome</keyword>
<feature type="non-terminal residue" evidence="6">
    <location>
        <position position="59"/>
    </location>
</feature>
<dbReference type="SUPFAM" id="SSF57667">
    <property type="entry name" value="beta-beta-alpha zinc fingers"/>
    <property type="match status" value="1"/>
</dbReference>
<sequence length="59" mass="7131">PSSRFICLHPNCSKTFKRIEHMKRHFLTHAGERPFRCILCKGDKRFGRKDNYKEHYATH</sequence>
<organism evidence="6 7">
    <name type="scientific">Periconia macrospinosa</name>
    <dbReference type="NCBI Taxonomy" id="97972"/>
    <lineage>
        <taxon>Eukaryota</taxon>
        <taxon>Fungi</taxon>
        <taxon>Dikarya</taxon>
        <taxon>Ascomycota</taxon>
        <taxon>Pezizomycotina</taxon>
        <taxon>Dothideomycetes</taxon>
        <taxon>Pleosporomycetidae</taxon>
        <taxon>Pleosporales</taxon>
        <taxon>Massarineae</taxon>
        <taxon>Periconiaceae</taxon>
        <taxon>Periconia</taxon>
    </lineage>
</organism>
<name>A0A2V1E627_9PLEO</name>
<dbReference type="Proteomes" id="UP000244855">
    <property type="component" value="Unassembled WGS sequence"/>
</dbReference>
<feature type="domain" description="C2H2-type" evidence="5">
    <location>
        <begin position="5"/>
        <end position="34"/>
    </location>
</feature>
<dbReference type="PANTHER" id="PTHR23235:SF120">
    <property type="entry name" value="KRUPPEL-LIKE FACTOR 15"/>
    <property type="match status" value="1"/>
</dbReference>
<gene>
    <name evidence="6" type="ORF">DM02DRAFT_473743</name>
</gene>
<evidence type="ECO:0000259" key="5">
    <source>
        <dbReference type="PROSITE" id="PS50157"/>
    </source>
</evidence>
<dbReference type="InterPro" id="IPR036236">
    <property type="entry name" value="Znf_C2H2_sf"/>
</dbReference>
<keyword evidence="3" id="KW-0862">Zinc</keyword>
<proteinExistence type="predicted"/>
<evidence type="ECO:0000313" key="7">
    <source>
        <dbReference type="Proteomes" id="UP000244855"/>
    </source>
</evidence>
<evidence type="ECO:0000256" key="4">
    <source>
        <dbReference type="PROSITE-ProRule" id="PRU00042"/>
    </source>
</evidence>
<dbReference type="PROSITE" id="PS00028">
    <property type="entry name" value="ZINC_FINGER_C2H2_1"/>
    <property type="match status" value="1"/>
</dbReference>
<dbReference type="STRING" id="97972.A0A2V1E627"/>
<evidence type="ECO:0000313" key="6">
    <source>
        <dbReference type="EMBL" id="PVI04785.1"/>
    </source>
</evidence>
<keyword evidence="1" id="KW-0479">Metal-binding</keyword>
<dbReference type="SMART" id="SM00355">
    <property type="entry name" value="ZnF_C2H2"/>
    <property type="match status" value="2"/>
</dbReference>
<reference evidence="6 7" key="1">
    <citation type="journal article" date="2018" name="Sci. Rep.">
        <title>Comparative genomics provides insights into the lifestyle and reveals functional heterogeneity of dark septate endophytic fungi.</title>
        <authorList>
            <person name="Knapp D.G."/>
            <person name="Nemeth J.B."/>
            <person name="Barry K."/>
            <person name="Hainaut M."/>
            <person name="Henrissat B."/>
            <person name="Johnson J."/>
            <person name="Kuo A."/>
            <person name="Lim J.H.P."/>
            <person name="Lipzen A."/>
            <person name="Nolan M."/>
            <person name="Ohm R.A."/>
            <person name="Tamas L."/>
            <person name="Grigoriev I.V."/>
            <person name="Spatafora J.W."/>
            <person name="Nagy L.G."/>
            <person name="Kovacs G.M."/>
        </authorList>
    </citation>
    <scope>NUCLEOTIDE SEQUENCE [LARGE SCALE GENOMIC DNA]</scope>
    <source>
        <strain evidence="6 7">DSE2036</strain>
    </source>
</reference>
<dbReference type="InterPro" id="IPR013087">
    <property type="entry name" value="Znf_C2H2_type"/>
</dbReference>
<dbReference type="EMBL" id="KZ805318">
    <property type="protein sequence ID" value="PVI04785.1"/>
    <property type="molecule type" value="Genomic_DNA"/>
</dbReference>
<dbReference type="GO" id="GO:0000978">
    <property type="term" value="F:RNA polymerase II cis-regulatory region sequence-specific DNA binding"/>
    <property type="evidence" value="ECO:0007669"/>
    <property type="project" value="TreeGrafter"/>
</dbReference>
<evidence type="ECO:0000256" key="3">
    <source>
        <dbReference type="ARBA" id="ARBA00022833"/>
    </source>
</evidence>